<dbReference type="PROSITE" id="PS50936">
    <property type="entry name" value="ENGC_GTPASE"/>
    <property type="match status" value="1"/>
</dbReference>
<feature type="domain" description="EngC GTPase" evidence="11">
    <location>
        <begin position="111"/>
        <end position="258"/>
    </location>
</feature>
<evidence type="ECO:0000256" key="6">
    <source>
        <dbReference type="ARBA" id="ARBA00022801"/>
    </source>
</evidence>
<dbReference type="GO" id="GO:0046872">
    <property type="term" value="F:metal ion binding"/>
    <property type="evidence" value="ECO:0007669"/>
    <property type="project" value="UniProtKB-KW"/>
</dbReference>
<dbReference type="NCBIfam" id="TIGR00157">
    <property type="entry name" value="ribosome small subunit-dependent GTPase A"/>
    <property type="match status" value="1"/>
</dbReference>
<dbReference type="GO" id="GO:0019843">
    <property type="term" value="F:rRNA binding"/>
    <property type="evidence" value="ECO:0007669"/>
    <property type="project" value="UniProtKB-KW"/>
</dbReference>
<evidence type="ECO:0000256" key="7">
    <source>
        <dbReference type="ARBA" id="ARBA00022833"/>
    </source>
</evidence>
<evidence type="ECO:0000256" key="9">
    <source>
        <dbReference type="ARBA" id="ARBA00023134"/>
    </source>
</evidence>
<dbReference type="AlphaFoldDB" id="A0A1R0ZAW9"/>
<keyword evidence="7 10" id="KW-0862">Zinc</keyword>
<dbReference type="InterPro" id="IPR004881">
    <property type="entry name" value="Ribosome_biogen_GTPase_RsgA"/>
</dbReference>
<dbReference type="EMBL" id="MPTW01000017">
    <property type="protein sequence ID" value="OME65755.1"/>
    <property type="molecule type" value="Genomic_DNA"/>
</dbReference>
<evidence type="ECO:0000256" key="4">
    <source>
        <dbReference type="ARBA" id="ARBA00022730"/>
    </source>
</evidence>
<keyword evidence="4 10" id="KW-0699">rRNA-binding</keyword>
<evidence type="ECO:0000259" key="11">
    <source>
        <dbReference type="PROSITE" id="PS50936"/>
    </source>
</evidence>
<evidence type="ECO:0000256" key="10">
    <source>
        <dbReference type="HAMAP-Rule" id="MF_01820"/>
    </source>
</evidence>
<evidence type="ECO:0000313" key="14">
    <source>
        <dbReference type="Proteomes" id="UP000187425"/>
    </source>
</evidence>
<dbReference type="RefSeq" id="WP_076286191.1">
    <property type="nucleotide sequence ID" value="NZ_MPTW01000017.1"/>
</dbReference>
<dbReference type="Pfam" id="PF03193">
    <property type="entry name" value="RsgA_GTPase"/>
    <property type="match status" value="1"/>
</dbReference>
<gene>
    <name evidence="10" type="primary">rsgA</name>
    <name evidence="13" type="ORF">BSK65_23490</name>
</gene>
<dbReference type="SUPFAM" id="SSF52540">
    <property type="entry name" value="P-loop containing nucleoside triphosphate hydrolases"/>
    <property type="match status" value="1"/>
</dbReference>
<feature type="binding site" evidence="10">
    <location>
        <begin position="150"/>
        <end position="153"/>
    </location>
    <ligand>
        <name>GTP</name>
        <dbReference type="ChEBI" id="CHEBI:37565"/>
    </ligand>
</feature>
<dbReference type="InterPro" id="IPR027417">
    <property type="entry name" value="P-loop_NTPase"/>
</dbReference>
<name>A0A1R0ZAW9_9BACL</name>
<feature type="binding site" evidence="10">
    <location>
        <position position="296"/>
    </location>
    <ligand>
        <name>Zn(2+)</name>
        <dbReference type="ChEBI" id="CHEBI:29105"/>
    </ligand>
</feature>
<keyword evidence="3 10" id="KW-0479">Metal-binding</keyword>
<organism evidence="13 14">
    <name type="scientific">Paenibacillus odorifer</name>
    <dbReference type="NCBI Taxonomy" id="189426"/>
    <lineage>
        <taxon>Bacteria</taxon>
        <taxon>Bacillati</taxon>
        <taxon>Bacillota</taxon>
        <taxon>Bacilli</taxon>
        <taxon>Bacillales</taxon>
        <taxon>Paenibacillaceae</taxon>
        <taxon>Paenibacillus</taxon>
    </lineage>
</organism>
<keyword evidence="1 10" id="KW-0963">Cytoplasm</keyword>
<accession>A0A1R0ZAW9</accession>
<comment type="subunit">
    <text evidence="10">Monomer. Associates with 30S ribosomal subunit, binds 16S rRNA.</text>
</comment>
<dbReference type="OrthoDB" id="9809485at2"/>
<comment type="subcellular location">
    <subcellularLocation>
        <location evidence="10">Cytoplasm</location>
    </subcellularLocation>
</comment>
<dbReference type="HAMAP" id="MF_01820">
    <property type="entry name" value="GTPase_RsgA"/>
    <property type="match status" value="1"/>
</dbReference>
<keyword evidence="2 10" id="KW-0690">Ribosome biogenesis</keyword>
<reference evidence="13 14" key="1">
    <citation type="submission" date="2016-11" db="EMBL/GenBank/DDBJ databases">
        <title>Paenibacillus species isolates.</title>
        <authorList>
            <person name="Beno S.M."/>
        </authorList>
    </citation>
    <scope>NUCLEOTIDE SEQUENCE [LARGE SCALE GENOMIC DNA]</scope>
    <source>
        <strain evidence="13 14">FSL H7-0443</strain>
    </source>
</reference>
<evidence type="ECO:0000313" key="13">
    <source>
        <dbReference type="EMBL" id="OME65755.1"/>
    </source>
</evidence>
<evidence type="ECO:0000256" key="8">
    <source>
        <dbReference type="ARBA" id="ARBA00022884"/>
    </source>
</evidence>
<dbReference type="PANTHER" id="PTHR32120:SF10">
    <property type="entry name" value="SMALL RIBOSOMAL SUBUNIT BIOGENESIS GTPASE RSGA"/>
    <property type="match status" value="1"/>
</dbReference>
<evidence type="ECO:0000259" key="12">
    <source>
        <dbReference type="PROSITE" id="PS51721"/>
    </source>
</evidence>
<dbReference type="GO" id="GO:0005737">
    <property type="term" value="C:cytoplasm"/>
    <property type="evidence" value="ECO:0007669"/>
    <property type="project" value="UniProtKB-SubCell"/>
</dbReference>
<evidence type="ECO:0000256" key="1">
    <source>
        <dbReference type="ARBA" id="ARBA00022490"/>
    </source>
</evidence>
<dbReference type="Gene3D" id="1.10.40.50">
    <property type="entry name" value="Probable gtpase engc, domain 3"/>
    <property type="match status" value="1"/>
</dbReference>
<comment type="function">
    <text evidence="10">One of several proteins that assist in the late maturation steps of the functional core of the 30S ribosomal subunit. Helps release RbfA from mature subunits. May play a role in the assembly of ribosomal proteins into the subunit. Circularly permuted GTPase that catalyzes slow GTP hydrolysis, GTPase activity is stimulated by the 30S ribosomal subunit.</text>
</comment>
<dbReference type="InterPro" id="IPR010914">
    <property type="entry name" value="RsgA_GTPase_dom"/>
</dbReference>
<feature type="binding site" evidence="10">
    <location>
        <position position="288"/>
    </location>
    <ligand>
        <name>Zn(2+)</name>
        <dbReference type="ChEBI" id="CHEBI:29105"/>
    </ligand>
</feature>
<comment type="caution">
    <text evidence="13">The sequence shown here is derived from an EMBL/GenBank/DDBJ whole genome shotgun (WGS) entry which is preliminary data.</text>
</comment>
<dbReference type="Proteomes" id="UP000187425">
    <property type="component" value="Unassembled WGS sequence"/>
</dbReference>
<dbReference type="PANTHER" id="PTHR32120">
    <property type="entry name" value="SMALL RIBOSOMAL SUBUNIT BIOGENESIS GTPASE RSGA"/>
    <property type="match status" value="1"/>
</dbReference>
<proteinExistence type="inferred from homology"/>
<dbReference type="GO" id="GO:0005525">
    <property type="term" value="F:GTP binding"/>
    <property type="evidence" value="ECO:0007669"/>
    <property type="project" value="UniProtKB-UniRule"/>
</dbReference>
<evidence type="ECO:0000256" key="5">
    <source>
        <dbReference type="ARBA" id="ARBA00022741"/>
    </source>
</evidence>
<feature type="binding site" evidence="10">
    <location>
        <begin position="202"/>
        <end position="210"/>
    </location>
    <ligand>
        <name>GTP</name>
        <dbReference type="ChEBI" id="CHEBI:37565"/>
    </ligand>
</feature>
<feature type="domain" description="CP-type G" evidence="12">
    <location>
        <begin position="101"/>
        <end position="260"/>
    </location>
</feature>
<keyword evidence="6 10" id="KW-0378">Hydrolase</keyword>
<comment type="similarity">
    <text evidence="10">Belongs to the TRAFAC class YlqF/YawG GTPase family. RsgA subfamily.</text>
</comment>
<dbReference type="CDD" id="cd01854">
    <property type="entry name" value="YjeQ_EngC"/>
    <property type="match status" value="1"/>
</dbReference>
<dbReference type="Gene3D" id="3.40.50.300">
    <property type="entry name" value="P-loop containing nucleotide triphosphate hydrolases"/>
    <property type="match status" value="1"/>
</dbReference>
<keyword evidence="8 10" id="KW-0694">RNA-binding</keyword>
<comment type="cofactor">
    <cofactor evidence="10">
        <name>Zn(2+)</name>
        <dbReference type="ChEBI" id="CHEBI:29105"/>
    </cofactor>
    <text evidence="10">Binds 1 zinc ion per subunit.</text>
</comment>
<evidence type="ECO:0000256" key="3">
    <source>
        <dbReference type="ARBA" id="ARBA00022723"/>
    </source>
</evidence>
<protein>
    <recommendedName>
        <fullName evidence="10">Small ribosomal subunit biogenesis GTPase RsgA</fullName>
        <ecNumber evidence="10">3.6.1.-</ecNumber>
    </recommendedName>
</protein>
<dbReference type="GO" id="GO:0042274">
    <property type="term" value="P:ribosomal small subunit biogenesis"/>
    <property type="evidence" value="ECO:0007669"/>
    <property type="project" value="UniProtKB-UniRule"/>
</dbReference>
<sequence length="357" mass="40108">MINLKTYGYTEIEAIPDGLLPGRVTELRRERFTVMTERGEVTAVLKGAFYHSVETRVDFPCVGDFVLLRYNESGDSLIVTVLPRRSKFSRADYSGHAVGYAKTVREQVVATNFDYVFILSSLNWDFNITRLMRYLTQVRQSGSQPVVILTKADLVEDYNLPLAEVTQSIPDVPVHAICSHTGLGLNELAPYLMPGKTVVFLGMSGVGKSSLLNALIEQDVMRVQAIREVDSRGRHTTTHRQLFMLPSGTMVIDTPGMRELGLFDAGVGISTSFTDVEKWFPQCRFADCRHQGEPGCAVLAALADGSLPRERWEYYVAQQHEHKYVQDKTSYLIDKRARNKTIAMSSKQTKKNGGWKK</sequence>
<evidence type="ECO:0000256" key="2">
    <source>
        <dbReference type="ARBA" id="ARBA00022517"/>
    </source>
</evidence>
<dbReference type="GO" id="GO:0003924">
    <property type="term" value="F:GTPase activity"/>
    <property type="evidence" value="ECO:0007669"/>
    <property type="project" value="UniProtKB-UniRule"/>
</dbReference>
<dbReference type="InterPro" id="IPR030378">
    <property type="entry name" value="G_CP_dom"/>
</dbReference>
<dbReference type="PROSITE" id="PS51721">
    <property type="entry name" value="G_CP"/>
    <property type="match status" value="1"/>
</dbReference>
<keyword evidence="9 10" id="KW-0342">GTP-binding</keyword>
<dbReference type="EC" id="3.6.1.-" evidence="10"/>
<feature type="binding site" evidence="10">
    <location>
        <position position="290"/>
    </location>
    <ligand>
        <name>Zn(2+)</name>
        <dbReference type="ChEBI" id="CHEBI:29105"/>
    </ligand>
</feature>
<feature type="binding site" evidence="10">
    <location>
        <position position="283"/>
    </location>
    <ligand>
        <name>Zn(2+)</name>
        <dbReference type="ChEBI" id="CHEBI:29105"/>
    </ligand>
</feature>
<keyword evidence="5 10" id="KW-0547">Nucleotide-binding</keyword>